<accession>A0A5B0X554</accession>
<dbReference type="InterPro" id="IPR001977">
    <property type="entry name" value="Depp_CoAkinase"/>
</dbReference>
<comment type="function">
    <text evidence="5">Catalyzes the phosphorylation of the 3'-hydroxyl group of dephosphocoenzyme A to form coenzyme A.</text>
</comment>
<evidence type="ECO:0000256" key="4">
    <source>
        <dbReference type="ARBA" id="ARBA00022993"/>
    </source>
</evidence>
<keyword evidence="3 5" id="KW-0067">ATP-binding</keyword>
<evidence type="ECO:0000256" key="6">
    <source>
        <dbReference type="NCBIfam" id="TIGR00152"/>
    </source>
</evidence>
<dbReference type="RefSeq" id="WP_149609949.1">
    <property type="nucleotide sequence ID" value="NZ_VTUX01000001.1"/>
</dbReference>
<comment type="subcellular location">
    <subcellularLocation>
        <location evidence="5">Cytoplasm</location>
    </subcellularLocation>
</comment>
<dbReference type="CDD" id="cd02022">
    <property type="entry name" value="DPCK"/>
    <property type="match status" value="1"/>
</dbReference>
<comment type="similarity">
    <text evidence="1 5">Belongs to the CoaE family.</text>
</comment>
<feature type="binding site" evidence="5">
    <location>
        <begin position="12"/>
        <end position="17"/>
    </location>
    <ligand>
        <name>ATP</name>
        <dbReference type="ChEBI" id="CHEBI:30616"/>
    </ligand>
</feature>
<protein>
    <recommendedName>
        <fullName evidence="5 6">Dephospho-CoA kinase</fullName>
        <ecNumber evidence="5 6">2.7.1.24</ecNumber>
    </recommendedName>
    <alternativeName>
        <fullName evidence="5">Dephosphocoenzyme A kinase</fullName>
    </alternativeName>
</protein>
<dbReference type="PROSITE" id="PS51219">
    <property type="entry name" value="DPCK"/>
    <property type="match status" value="1"/>
</dbReference>
<dbReference type="UniPathway" id="UPA00241">
    <property type="reaction ID" value="UER00356"/>
</dbReference>
<keyword evidence="5 7" id="KW-0808">Transferase</keyword>
<evidence type="ECO:0000313" key="8">
    <source>
        <dbReference type="Proteomes" id="UP000323708"/>
    </source>
</evidence>
<keyword evidence="4 5" id="KW-0173">Coenzyme A biosynthesis</keyword>
<keyword evidence="5" id="KW-0963">Cytoplasm</keyword>
<name>A0A5B0X554_9GAMM</name>
<dbReference type="NCBIfam" id="TIGR00152">
    <property type="entry name" value="dephospho-CoA kinase"/>
    <property type="match status" value="1"/>
</dbReference>
<dbReference type="Proteomes" id="UP000323708">
    <property type="component" value="Unassembled WGS sequence"/>
</dbReference>
<gene>
    <name evidence="5" type="primary">coaE</name>
    <name evidence="7" type="ORF">F0M18_03355</name>
</gene>
<dbReference type="HAMAP" id="MF_00376">
    <property type="entry name" value="Dephospho_CoA_kinase"/>
    <property type="match status" value="1"/>
</dbReference>
<comment type="caution">
    <text evidence="7">The sequence shown here is derived from an EMBL/GenBank/DDBJ whole genome shotgun (WGS) entry which is preliminary data.</text>
</comment>
<reference evidence="7 8" key="1">
    <citation type="submission" date="2019-09" db="EMBL/GenBank/DDBJ databases">
        <authorList>
            <person name="Chen X.-Y."/>
        </authorList>
    </citation>
    <scope>NUCLEOTIDE SEQUENCE [LARGE SCALE GENOMIC DNA]</scope>
    <source>
        <strain evidence="7 8">NY5</strain>
    </source>
</reference>
<comment type="catalytic activity">
    <reaction evidence="5">
        <text>3'-dephospho-CoA + ATP = ADP + CoA + H(+)</text>
        <dbReference type="Rhea" id="RHEA:18245"/>
        <dbReference type="ChEBI" id="CHEBI:15378"/>
        <dbReference type="ChEBI" id="CHEBI:30616"/>
        <dbReference type="ChEBI" id="CHEBI:57287"/>
        <dbReference type="ChEBI" id="CHEBI:57328"/>
        <dbReference type="ChEBI" id="CHEBI:456216"/>
        <dbReference type="EC" id="2.7.1.24"/>
    </reaction>
</comment>
<dbReference type="GO" id="GO:0005737">
    <property type="term" value="C:cytoplasm"/>
    <property type="evidence" value="ECO:0007669"/>
    <property type="project" value="UniProtKB-SubCell"/>
</dbReference>
<dbReference type="GO" id="GO:0015937">
    <property type="term" value="P:coenzyme A biosynthetic process"/>
    <property type="evidence" value="ECO:0007669"/>
    <property type="project" value="UniProtKB-UniRule"/>
</dbReference>
<evidence type="ECO:0000256" key="2">
    <source>
        <dbReference type="ARBA" id="ARBA00022741"/>
    </source>
</evidence>
<keyword evidence="8" id="KW-1185">Reference proteome</keyword>
<sequence>MSLVIGVTGGIGSGKSAVTGRFQQHGIEVVDADVAARVVVEPGGPALDAIAAHFGQEILLANGQLDRAALRQKVFADADERRWLEQLTHPLIGQEIRRQLEAATSPYVILASPLLLETSQVELADVVVVVDVPEAIQLERTMARDDNEEAQVRRIMAAQMPRDQRLASADIVIDNTGPLSALDDTVSELHREFLARAEMVSPQGD</sequence>
<dbReference type="EMBL" id="VTUX01000001">
    <property type="protein sequence ID" value="KAA1194480.1"/>
    <property type="molecule type" value="Genomic_DNA"/>
</dbReference>
<proteinExistence type="inferred from homology"/>
<dbReference type="Pfam" id="PF01121">
    <property type="entry name" value="CoaE"/>
    <property type="match status" value="1"/>
</dbReference>
<dbReference type="AlphaFoldDB" id="A0A5B0X554"/>
<keyword evidence="5 7" id="KW-0418">Kinase</keyword>
<evidence type="ECO:0000256" key="1">
    <source>
        <dbReference type="ARBA" id="ARBA00009018"/>
    </source>
</evidence>
<comment type="pathway">
    <text evidence="5">Cofactor biosynthesis; coenzyme A biosynthesis; CoA from (R)-pantothenate: step 5/5.</text>
</comment>
<dbReference type="PANTHER" id="PTHR10695:SF46">
    <property type="entry name" value="BIFUNCTIONAL COENZYME A SYNTHASE-RELATED"/>
    <property type="match status" value="1"/>
</dbReference>
<evidence type="ECO:0000256" key="5">
    <source>
        <dbReference type="HAMAP-Rule" id="MF_00376"/>
    </source>
</evidence>
<dbReference type="SUPFAM" id="SSF52540">
    <property type="entry name" value="P-loop containing nucleoside triphosphate hydrolases"/>
    <property type="match status" value="1"/>
</dbReference>
<organism evidence="7 8">
    <name type="scientific">Pseudohalioglobus sediminis</name>
    <dbReference type="NCBI Taxonomy" id="2606449"/>
    <lineage>
        <taxon>Bacteria</taxon>
        <taxon>Pseudomonadati</taxon>
        <taxon>Pseudomonadota</taxon>
        <taxon>Gammaproteobacteria</taxon>
        <taxon>Cellvibrionales</taxon>
        <taxon>Halieaceae</taxon>
        <taxon>Pseudohalioglobus</taxon>
    </lineage>
</organism>
<dbReference type="Gene3D" id="3.40.50.300">
    <property type="entry name" value="P-loop containing nucleotide triphosphate hydrolases"/>
    <property type="match status" value="1"/>
</dbReference>
<keyword evidence="2 5" id="KW-0547">Nucleotide-binding</keyword>
<dbReference type="InterPro" id="IPR027417">
    <property type="entry name" value="P-loop_NTPase"/>
</dbReference>
<dbReference type="GO" id="GO:0005524">
    <property type="term" value="F:ATP binding"/>
    <property type="evidence" value="ECO:0007669"/>
    <property type="project" value="UniProtKB-UniRule"/>
</dbReference>
<evidence type="ECO:0000313" key="7">
    <source>
        <dbReference type="EMBL" id="KAA1194480.1"/>
    </source>
</evidence>
<evidence type="ECO:0000256" key="3">
    <source>
        <dbReference type="ARBA" id="ARBA00022840"/>
    </source>
</evidence>
<dbReference type="GO" id="GO:0004140">
    <property type="term" value="F:dephospho-CoA kinase activity"/>
    <property type="evidence" value="ECO:0007669"/>
    <property type="project" value="UniProtKB-UniRule"/>
</dbReference>
<dbReference type="PANTHER" id="PTHR10695">
    <property type="entry name" value="DEPHOSPHO-COA KINASE-RELATED"/>
    <property type="match status" value="1"/>
</dbReference>
<dbReference type="EC" id="2.7.1.24" evidence="5 6"/>